<dbReference type="Pfam" id="PF00149">
    <property type="entry name" value="Metallophos"/>
    <property type="match status" value="1"/>
</dbReference>
<feature type="compositionally biased region" description="Basic and acidic residues" evidence="9">
    <location>
        <begin position="530"/>
        <end position="540"/>
    </location>
</feature>
<sequence>MHTNDVHSRFEQFNRFGSNCSHNDATEGFCFGGVARRATKINEIRGRYHNTLLLDGGDQFQGTQWFYFYEGAATSHFMNKLGYDAMTLGNHEFDLGVEGIVRFLKNVSFAVVSSNIDSSREPELEALLQRSVVLSVGGEMIGIVGYTLTRTPELSTPGPNLVFNDEIQSVQAAVNELIDAGVNKIIALGHSGYDKDIELAKNIVGIDIIVGGYTDTFLYTGIPPTDEEVVGPYPTVITPDKSLEDRVLIVQDFIYAKYLGLLHVTFDDDGKITSYDGNPVLLDASVEQDPDVLSEVFKFSEPIRQFESTVFGESYVRLVGDRMTCRTRECNLGNLVTDAMLESFIKYEGGESWSEVSISLMIGGGIRTTVDQGDVTFGNVAEVLPFQETFDAFDLQGRYLLEALENSVAFYNDSRFWGRFLQMSGNGLIVTYNVNRPVGDRVVSVEVRCTECSVPDYEPLELDKTYRIVSTPFVATGGDGYTVIADNLKNYQTGRLDVSVVGDYIRKYSPIIQGIERRILFDETKYVDEGSQAKKPTKDDDVTDNSEVGSNVTEKPPRKEINHGVFFGR</sequence>
<comment type="catalytic activity">
    <reaction evidence="1">
        <text>a ribonucleoside 5'-phosphate + H2O = a ribonucleoside + phosphate</text>
        <dbReference type="Rhea" id="RHEA:12484"/>
        <dbReference type="ChEBI" id="CHEBI:15377"/>
        <dbReference type="ChEBI" id="CHEBI:18254"/>
        <dbReference type="ChEBI" id="CHEBI:43474"/>
        <dbReference type="ChEBI" id="CHEBI:58043"/>
        <dbReference type="EC" id="3.1.3.5"/>
    </reaction>
</comment>
<dbReference type="PANTHER" id="PTHR11575">
    <property type="entry name" value="5'-NUCLEOTIDASE-RELATED"/>
    <property type="match status" value="1"/>
</dbReference>
<evidence type="ECO:0000256" key="5">
    <source>
        <dbReference type="ARBA" id="ARBA00022729"/>
    </source>
</evidence>
<dbReference type="GO" id="GO:0000166">
    <property type="term" value="F:nucleotide binding"/>
    <property type="evidence" value="ECO:0007669"/>
    <property type="project" value="UniProtKB-KW"/>
</dbReference>
<gene>
    <name evidence="12" type="ORF">HOLleu_36451</name>
</gene>
<evidence type="ECO:0000256" key="3">
    <source>
        <dbReference type="ARBA" id="ARBA00012643"/>
    </source>
</evidence>
<feature type="domain" description="5'-Nucleotidase C-terminal" evidence="11">
    <location>
        <begin position="320"/>
        <end position="485"/>
    </location>
</feature>
<organism evidence="12 13">
    <name type="scientific">Holothuria leucospilota</name>
    <name type="common">Black long sea cucumber</name>
    <name type="synonym">Mertensiothuria leucospilota</name>
    <dbReference type="NCBI Taxonomy" id="206669"/>
    <lineage>
        <taxon>Eukaryota</taxon>
        <taxon>Metazoa</taxon>
        <taxon>Echinodermata</taxon>
        <taxon>Eleutherozoa</taxon>
        <taxon>Echinozoa</taxon>
        <taxon>Holothuroidea</taxon>
        <taxon>Aspidochirotacea</taxon>
        <taxon>Aspidochirotida</taxon>
        <taxon>Holothuriidae</taxon>
        <taxon>Holothuria</taxon>
    </lineage>
</organism>
<keyword evidence="6 8" id="KW-0547">Nucleotide-binding</keyword>
<keyword evidence="5" id="KW-0732">Signal</keyword>
<keyword evidence="4" id="KW-0479">Metal-binding</keyword>
<evidence type="ECO:0000313" key="13">
    <source>
        <dbReference type="Proteomes" id="UP001152320"/>
    </source>
</evidence>
<evidence type="ECO:0000256" key="7">
    <source>
        <dbReference type="ARBA" id="ARBA00022801"/>
    </source>
</evidence>
<reference evidence="12" key="1">
    <citation type="submission" date="2021-10" db="EMBL/GenBank/DDBJ databases">
        <title>Tropical sea cucumber genome reveals ecological adaptation and Cuvierian tubules defense mechanism.</title>
        <authorList>
            <person name="Chen T."/>
        </authorList>
    </citation>
    <scope>NUCLEOTIDE SEQUENCE</scope>
    <source>
        <strain evidence="12">Nanhai2018</strain>
        <tissue evidence="12">Muscle</tissue>
    </source>
</reference>
<dbReference type="GO" id="GO:0046872">
    <property type="term" value="F:metal ion binding"/>
    <property type="evidence" value="ECO:0007669"/>
    <property type="project" value="UniProtKB-KW"/>
</dbReference>
<evidence type="ECO:0000256" key="9">
    <source>
        <dbReference type="SAM" id="MobiDB-lite"/>
    </source>
</evidence>
<comment type="similarity">
    <text evidence="2 8">Belongs to the 5'-nucleotidase family.</text>
</comment>
<dbReference type="GO" id="GO:0008253">
    <property type="term" value="F:5'-nucleotidase activity"/>
    <property type="evidence" value="ECO:0007669"/>
    <property type="project" value="UniProtKB-EC"/>
</dbReference>
<evidence type="ECO:0000259" key="11">
    <source>
        <dbReference type="Pfam" id="PF02872"/>
    </source>
</evidence>
<dbReference type="InterPro" id="IPR006179">
    <property type="entry name" value="5_nucleotidase/apyrase"/>
</dbReference>
<dbReference type="EC" id="3.1.3.5" evidence="3"/>
<dbReference type="InterPro" id="IPR004843">
    <property type="entry name" value="Calcineurin-like_PHP"/>
</dbReference>
<dbReference type="Pfam" id="PF02872">
    <property type="entry name" value="5_nucleotid_C"/>
    <property type="match status" value="1"/>
</dbReference>
<evidence type="ECO:0000256" key="2">
    <source>
        <dbReference type="ARBA" id="ARBA00006654"/>
    </source>
</evidence>
<dbReference type="Gene3D" id="3.90.780.10">
    <property type="entry name" value="5'-Nucleotidase, C-terminal domain"/>
    <property type="match status" value="1"/>
</dbReference>
<dbReference type="PROSITE" id="PS00786">
    <property type="entry name" value="5_NUCLEOTIDASE_2"/>
    <property type="match status" value="1"/>
</dbReference>
<keyword evidence="13" id="KW-1185">Reference proteome</keyword>
<dbReference type="PRINTS" id="PR01607">
    <property type="entry name" value="APYRASEFAMLY"/>
</dbReference>
<dbReference type="PANTHER" id="PTHR11575:SF24">
    <property type="entry name" value="5'-NUCLEOTIDASE"/>
    <property type="match status" value="1"/>
</dbReference>
<evidence type="ECO:0000256" key="1">
    <source>
        <dbReference type="ARBA" id="ARBA00000815"/>
    </source>
</evidence>
<dbReference type="InterPro" id="IPR008334">
    <property type="entry name" value="5'-Nucleotdase_C"/>
</dbReference>
<dbReference type="SUPFAM" id="SSF55816">
    <property type="entry name" value="5'-nucleotidase (syn. UDP-sugar hydrolase), C-terminal domain"/>
    <property type="match status" value="1"/>
</dbReference>
<feature type="region of interest" description="Disordered" evidence="9">
    <location>
        <begin position="530"/>
        <end position="569"/>
    </location>
</feature>
<comment type="caution">
    <text evidence="12">The sequence shown here is derived from an EMBL/GenBank/DDBJ whole genome shotgun (WGS) entry which is preliminary data.</text>
</comment>
<evidence type="ECO:0000256" key="4">
    <source>
        <dbReference type="ARBA" id="ARBA00022723"/>
    </source>
</evidence>
<evidence type="ECO:0000256" key="6">
    <source>
        <dbReference type="ARBA" id="ARBA00022741"/>
    </source>
</evidence>
<accession>A0A9Q1BG18</accession>
<dbReference type="InterPro" id="IPR036907">
    <property type="entry name" value="5'-Nucleotdase_C_sf"/>
</dbReference>
<dbReference type="AlphaFoldDB" id="A0A9Q1BG18"/>
<keyword evidence="7 8" id="KW-0378">Hydrolase</keyword>
<proteinExistence type="inferred from homology"/>
<dbReference type="SUPFAM" id="SSF56300">
    <property type="entry name" value="Metallo-dependent phosphatases"/>
    <property type="match status" value="1"/>
</dbReference>
<dbReference type="GO" id="GO:0005886">
    <property type="term" value="C:plasma membrane"/>
    <property type="evidence" value="ECO:0007669"/>
    <property type="project" value="TreeGrafter"/>
</dbReference>
<protein>
    <recommendedName>
        <fullName evidence="3">5'-nucleotidase</fullName>
        <ecNumber evidence="3">3.1.3.5</ecNumber>
    </recommendedName>
</protein>
<dbReference type="GO" id="GO:0006196">
    <property type="term" value="P:AMP catabolic process"/>
    <property type="evidence" value="ECO:0007669"/>
    <property type="project" value="TreeGrafter"/>
</dbReference>
<dbReference type="InterPro" id="IPR029052">
    <property type="entry name" value="Metallo-depent_PP-like"/>
</dbReference>
<feature type="domain" description="Calcineurin-like phosphoesterase" evidence="10">
    <location>
        <begin position="1"/>
        <end position="212"/>
    </location>
</feature>
<evidence type="ECO:0000259" key="10">
    <source>
        <dbReference type="Pfam" id="PF00149"/>
    </source>
</evidence>
<evidence type="ECO:0000313" key="12">
    <source>
        <dbReference type="EMBL" id="KAJ8023884.1"/>
    </source>
</evidence>
<dbReference type="CDD" id="cd07409">
    <property type="entry name" value="MPP_CD73_N"/>
    <property type="match status" value="1"/>
</dbReference>
<evidence type="ECO:0000256" key="8">
    <source>
        <dbReference type="RuleBase" id="RU362119"/>
    </source>
</evidence>
<dbReference type="Gene3D" id="3.60.21.10">
    <property type="match status" value="1"/>
</dbReference>
<dbReference type="OrthoDB" id="7722975at2759"/>
<dbReference type="FunFam" id="3.90.780.10:FF:000001">
    <property type="entry name" value="NT5E isoform 3"/>
    <property type="match status" value="1"/>
</dbReference>
<dbReference type="FunFam" id="3.60.21.10:FF:000020">
    <property type="entry name" value="NT5E isoform 4"/>
    <property type="match status" value="1"/>
</dbReference>
<dbReference type="InterPro" id="IPR006146">
    <property type="entry name" value="5'-Nucleotdase_CS"/>
</dbReference>
<dbReference type="EMBL" id="JAIZAY010000019">
    <property type="protein sequence ID" value="KAJ8023884.1"/>
    <property type="molecule type" value="Genomic_DNA"/>
</dbReference>
<name>A0A9Q1BG18_HOLLE</name>
<dbReference type="Proteomes" id="UP001152320">
    <property type="component" value="Chromosome 19"/>
</dbReference>